<protein>
    <submittedName>
        <fullName evidence="5">Helix-turn-helix domain-containing protein</fullName>
    </submittedName>
</protein>
<organism evidence="5 6">
    <name type="scientific">Aromatoleum toluvorans</name>
    <dbReference type="NCBI Taxonomy" id="92002"/>
    <lineage>
        <taxon>Bacteria</taxon>
        <taxon>Pseudomonadati</taxon>
        <taxon>Pseudomonadota</taxon>
        <taxon>Betaproteobacteria</taxon>
        <taxon>Rhodocyclales</taxon>
        <taxon>Rhodocyclaceae</taxon>
        <taxon>Aromatoleum</taxon>
    </lineage>
</organism>
<keyword evidence="3" id="KW-0804">Transcription</keyword>
<dbReference type="Pfam" id="PF01965">
    <property type="entry name" value="DJ-1_PfpI"/>
    <property type="match status" value="1"/>
</dbReference>
<dbReference type="InterPro" id="IPR009057">
    <property type="entry name" value="Homeodomain-like_sf"/>
</dbReference>
<evidence type="ECO:0000313" key="6">
    <source>
        <dbReference type="Proteomes" id="UP000623795"/>
    </source>
</evidence>
<dbReference type="PROSITE" id="PS01124">
    <property type="entry name" value="HTH_ARAC_FAMILY_2"/>
    <property type="match status" value="1"/>
</dbReference>
<gene>
    <name evidence="5" type="ORF">GPA22_10515</name>
</gene>
<reference evidence="5 6" key="1">
    <citation type="submission" date="2019-12" db="EMBL/GenBank/DDBJ databases">
        <title>Comparative genomics gives insights into the taxonomy of the Azoarcus-Aromatoleum group and reveals separate origins of nif in the plant-associated Azoarcus and non-plant-associated Aromatoleum sub-groups.</title>
        <authorList>
            <person name="Lafos M."/>
            <person name="Maluk M."/>
            <person name="Batista M."/>
            <person name="Junghare M."/>
            <person name="Carmona M."/>
            <person name="Faoro H."/>
            <person name="Cruz L.M."/>
            <person name="Battistoni F."/>
            <person name="De Souza E."/>
            <person name="Pedrosa F."/>
            <person name="Chen W.-M."/>
            <person name="Poole P.S."/>
            <person name="Dixon R.A."/>
            <person name="James E.K."/>
        </authorList>
    </citation>
    <scope>NUCLEOTIDE SEQUENCE [LARGE SCALE GENOMIC DNA]</scope>
    <source>
        <strain evidence="5 6">Td21</strain>
    </source>
</reference>
<evidence type="ECO:0000256" key="2">
    <source>
        <dbReference type="ARBA" id="ARBA00023125"/>
    </source>
</evidence>
<keyword evidence="1" id="KW-0805">Transcription regulation</keyword>
<feature type="domain" description="HTH araC/xylS-type" evidence="4">
    <location>
        <begin position="271"/>
        <end position="369"/>
    </location>
</feature>
<dbReference type="PANTHER" id="PTHR46796:SF6">
    <property type="entry name" value="ARAC SUBFAMILY"/>
    <property type="match status" value="1"/>
</dbReference>
<dbReference type="Pfam" id="PF12833">
    <property type="entry name" value="HTH_18"/>
    <property type="match status" value="1"/>
</dbReference>
<comment type="caution">
    <text evidence="5">The sequence shown here is derived from an EMBL/GenBank/DDBJ whole genome shotgun (WGS) entry which is preliminary data.</text>
</comment>
<dbReference type="InterPro" id="IPR002818">
    <property type="entry name" value="DJ-1/PfpI"/>
</dbReference>
<dbReference type="SUPFAM" id="SSF46689">
    <property type="entry name" value="Homeodomain-like"/>
    <property type="match status" value="2"/>
</dbReference>
<dbReference type="Gene3D" id="1.10.10.60">
    <property type="entry name" value="Homeodomain-like"/>
    <property type="match status" value="1"/>
</dbReference>
<dbReference type="EMBL" id="WTVN01000013">
    <property type="protein sequence ID" value="NMG44163.1"/>
    <property type="molecule type" value="Genomic_DNA"/>
</dbReference>
<name>A0ABX1PXI9_9RHOO</name>
<evidence type="ECO:0000313" key="5">
    <source>
        <dbReference type="EMBL" id="NMG44163.1"/>
    </source>
</evidence>
<keyword evidence="6" id="KW-1185">Reference proteome</keyword>
<evidence type="ECO:0000259" key="4">
    <source>
        <dbReference type="PROSITE" id="PS01124"/>
    </source>
</evidence>
<dbReference type="Proteomes" id="UP000623795">
    <property type="component" value="Unassembled WGS sequence"/>
</dbReference>
<sequence length="373" mass="41102">MTSRRPEPAKVAPKIRVESLAEIDHGGRPADRIHVPFRSLLKHKNLPHLHERGWTDSRGSGRRVFFVVLDHFSLMAFTGAVDALVTTNLVSREPLFETLVVSTDGEMAVSDLGIGISVDGDLAALQVRRGDLLIVCGGLRVRLQGLPALRSQLLAAHAAGATLGALWNGAFFLADAGLLDGHECAVHPDTRALMGERFPRTQVSRHSHVLDGNRMSCAGANSSLAMMLAWLRCDYESSVVDSVEEILGCDKSHEVMGAPADRDPTLPQALKLALELMHNNIDEPLAIEEIAELSDLSRRQLDRHFNRHLGASPSRYYLELRVTHARQLLQHSNEPIAEIAVASGFASISHFCQCFRQFFHVAPGKFRLQQFAR</sequence>
<evidence type="ECO:0000256" key="1">
    <source>
        <dbReference type="ARBA" id="ARBA00023015"/>
    </source>
</evidence>
<proteinExistence type="predicted"/>
<dbReference type="SUPFAM" id="SSF52317">
    <property type="entry name" value="Class I glutamine amidotransferase-like"/>
    <property type="match status" value="1"/>
</dbReference>
<accession>A0ABX1PXI9</accession>
<dbReference type="InterPro" id="IPR050204">
    <property type="entry name" value="AraC_XylS_family_regulators"/>
</dbReference>
<dbReference type="PANTHER" id="PTHR46796">
    <property type="entry name" value="HTH-TYPE TRANSCRIPTIONAL ACTIVATOR RHAS-RELATED"/>
    <property type="match status" value="1"/>
</dbReference>
<dbReference type="PRINTS" id="PR00032">
    <property type="entry name" value="HTHARAC"/>
</dbReference>
<dbReference type="SMART" id="SM00342">
    <property type="entry name" value="HTH_ARAC"/>
    <property type="match status" value="1"/>
</dbReference>
<dbReference type="InterPro" id="IPR018060">
    <property type="entry name" value="HTH_AraC"/>
</dbReference>
<dbReference type="CDD" id="cd03136">
    <property type="entry name" value="GATase1_AraC_ArgR_like"/>
    <property type="match status" value="1"/>
</dbReference>
<keyword evidence="2" id="KW-0238">DNA-binding</keyword>
<dbReference type="InterPro" id="IPR029062">
    <property type="entry name" value="Class_I_gatase-like"/>
</dbReference>
<dbReference type="InterPro" id="IPR020449">
    <property type="entry name" value="Tscrpt_reg_AraC-type_HTH"/>
</dbReference>
<dbReference type="Gene3D" id="3.40.50.880">
    <property type="match status" value="1"/>
</dbReference>
<evidence type="ECO:0000256" key="3">
    <source>
        <dbReference type="ARBA" id="ARBA00023163"/>
    </source>
</evidence>